<feature type="compositionally biased region" description="Polar residues" evidence="1">
    <location>
        <begin position="245"/>
        <end position="254"/>
    </location>
</feature>
<reference evidence="2" key="1">
    <citation type="submission" date="2014-12" db="EMBL/GenBank/DDBJ databases">
        <title>Insight into the proteome of Arion vulgaris.</title>
        <authorList>
            <person name="Aradska J."/>
            <person name="Bulat T."/>
            <person name="Smidak R."/>
            <person name="Sarate P."/>
            <person name="Gangsoo J."/>
            <person name="Sialana F."/>
            <person name="Bilban M."/>
            <person name="Lubec G."/>
        </authorList>
    </citation>
    <scope>NUCLEOTIDE SEQUENCE</scope>
    <source>
        <tissue evidence="2">Skin</tissue>
    </source>
</reference>
<feature type="compositionally biased region" description="Acidic residues" evidence="1">
    <location>
        <begin position="255"/>
        <end position="264"/>
    </location>
</feature>
<proteinExistence type="predicted"/>
<feature type="region of interest" description="Disordered" evidence="1">
    <location>
        <begin position="223"/>
        <end position="264"/>
    </location>
</feature>
<gene>
    <name evidence="2" type="primary">ORF89838</name>
</gene>
<dbReference type="EMBL" id="HACG01027277">
    <property type="protein sequence ID" value="CEK74142.1"/>
    <property type="molecule type" value="Transcribed_RNA"/>
</dbReference>
<dbReference type="AlphaFoldDB" id="A0A0B7A0M2"/>
<evidence type="ECO:0000256" key="1">
    <source>
        <dbReference type="SAM" id="MobiDB-lite"/>
    </source>
</evidence>
<feature type="non-terminal residue" evidence="2">
    <location>
        <position position="1"/>
    </location>
</feature>
<accession>A0A0B7A0M2</accession>
<evidence type="ECO:0000313" key="2">
    <source>
        <dbReference type="EMBL" id="CEK74142.1"/>
    </source>
</evidence>
<name>A0A0B7A0M2_9EUPU</name>
<sequence>PALPKPNTELGFDNPALFMSNVDTITKGNAMELESPRLTSPDLNTLNSTIPKTSYHTHLQATTRAPANQFSNSIVNHDKSTTTDNYITAKINISPISTTPEIHKVSTTVTDDFSVPFSSPSTASSITAKHEHSFPSIQETPCEISSRFDDVGKKQSLENAPHFADLNVTKNITLQKVHPIQNCQDEFKVHDLPVEDRHVDHNIEKQDNPRVRTIAEYRIGITSDLPDKQPGHLMSKQYKSDLSREFQTPSKDTDENFNNDSVED</sequence>
<protein>
    <submittedName>
        <fullName evidence="2">Uncharacterized protein</fullName>
    </submittedName>
</protein>
<organism evidence="2">
    <name type="scientific">Arion vulgaris</name>
    <dbReference type="NCBI Taxonomy" id="1028688"/>
    <lineage>
        <taxon>Eukaryota</taxon>
        <taxon>Metazoa</taxon>
        <taxon>Spiralia</taxon>
        <taxon>Lophotrochozoa</taxon>
        <taxon>Mollusca</taxon>
        <taxon>Gastropoda</taxon>
        <taxon>Heterobranchia</taxon>
        <taxon>Euthyneura</taxon>
        <taxon>Panpulmonata</taxon>
        <taxon>Eupulmonata</taxon>
        <taxon>Stylommatophora</taxon>
        <taxon>Helicina</taxon>
        <taxon>Arionoidea</taxon>
        <taxon>Arionidae</taxon>
        <taxon>Arion</taxon>
    </lineage>
</organism>